<dbReference type="InterPro" id="IPR041492">
    <property type="entry name" value="HAD_2"/>
</dbReference>
<comment type="cofactor">
    <cofactor evidence="3">
        <name>Mg(2+)</name>
        <dbReference type="ChEBI" id="CHEBI:18420"/>
    </cofactor>
</comment>
<dbReference type="SFLD" id="SFLDS00003">
    <property type="entry name" value="Haloacid_Dehalogenase"/>
    <property type="match status" value="1"/>
</dbReference>
<evidence type="ECO:0000256" key="1">
    <source>
        <dbReference type="ARBA" id="ARBA00022801"/>
    </source>
</evidence>
<dbReference type="AlphaFoldDB" id="A0A8J8GE42"/>
<dbReference type="InterPro" id="IPR036412">
    <property type="entry name" value="HAD-like_sf"/>
</dbReference>
<comment type="caution">
    <text evidence="4">The sequence shown here is derived from an EMBL/GenBank/DDBJ whole genome shotgun (WGS) entry which is preliminary data.</text>
</comment>
<dbReference type="EC" id="3.6.1.1" evidence="3"/>
<dbReference type="Proteomes" id="UP000625804">
    <property type="component" value="Unassembled WGS sequence"/>
</dbReference>
<dbReference type="InterPro" id="IPR023214">
    <property type="entry name" value="HAD_sf"/>
</dbReference>
<gene>
    <name evidence="3 4" type="primary">ppaX</name>
    <name evidence="4" type="ORF">HR057_08675</name>
</gene>
<comment type="similarity">
    <text evidence="3">Belongs to the HAD-like hydrolase superfamily. PpaX family.</text>
</comment>
<comment type="function">
    <text evidence="3">Hydrolyzes pyrophosphate formed during P-Ser-HPr dephosphorylation by HPrK/P. Might play a role in controlling the intracellular pyrophosphate pool.</text>
</comment>
<name>A0A8J8GE42_9BACI</name>
<dbReference type="RefSeq" id="WP_173731039.1">
    <property type="nucleotide sequence ID" value="NZ_JABTTE010000009.1"/>
</dbReference>
<accession>A0A8J8GE42</accession>
<dbReference type="NCBIfam" id="TIGR01509">
    <property type="entry name" value="HAD-SF-IA-v3"/>
    <property type="match status" value="1"/>
</dbReference>
<dbReference type="InterPro" id="IPR023198">
    <property type="entry name" value="PGP-like_dom2"/>
</dbReference>
<keyword evidence="1 3" id="KW-0378">Hydrolase</keyword>
<dbReference type="Gene3D" id="1.10.150.240">
    <property type="entry name" value="Putative phosphatase, domain 2"/>
    <property type="match status" value="1"/>
</dbReference>
<dbReference type="GO" id="GO:0006281">
    <property type="term" value="P:DNA repair"/>
    <property type="evidence" value="ECO:0007669"/>
    <property type="project" value="TreeGrafter"/>
</dbReference>
<keyword evidence="2 3" id="KW-0460">Magnesium</keyword>
<dbReference type="GO" id="GO:0000287">
    <property type="term" value="F:magnesium ion binding"/>
    <property type="evidence" value="ECO:0007669"/>
    <property type="project" value="UniProtKB-UniRule"/>
</dbReference>
<reference evidence="4" key="1">
    <citation type="submission" date="2020-06" db="EMBL/GenBank/DDBJ databases">
        <title>A novel thermopfilic bacterium from Erzurum, Turkey.</title>
        <authorList>
            <person name="Adiguzel A."/>
            <person name="Ay H."/>
            <person name="Baltaci M.O."/>
        </authorList>
    </citation>
    <scope>NUCLEOTIDE SEQUENCE</scope>
    <source>
        <strain evidence="4">P2</strain>
    </source>
</reference>
<dbReference type="SUPFAM" id="SSF56784">
    <property type="entry name" value="HAD-like"/>
    <property type="match status" value="1"/>
</dbReference>
<dbReference type="CDD" id="cd02616">
    <property type="entry name" value="HAD_PPase"/>
    <property type="match status" value="1"/>
</dbReference>
<dbReference type="InterPro" id="IPR050155">
    <property type="entry name" value="HAD-like_hydrolase_sf"/>
</dbReference>
<dbReference type="PANTHER" id="PTHR43434:SF26">
    <property type="entry name" value="PYROPHOSPHATASE PPAX"/>
    <property type="match status" value="1"/>
</dbReference>
<dbReference type="SFLD" id="SFLDG01129">
    <property type="entry name" value="C1.5:_HAD__Beta-PGM__Phosphata"/>
    <property type="match status" value="1"/>
</dbReference>
<feature type="active site" description="Nucleophile" evidence="3">
    <location>
        <position position="9"/>
    </location>
</feature>
<evidence type="ECO:0000256" key="2">
    <source>
        <dbReference type="ARBA" id="ARBA00022842"/>
    </source>
</evidence>
<organism evidence="4 5">
    <name type="scientific">Calidifontibacillus erzurumensis</name>
    <dbReference type="NCBI Taxonomy" id="2741433"/>
    <lineage>
        <taxon>Bacteria</taxon>
        <taxon>Bacillati</taxon>
        <taxon>Bacillota</taxon>
        <taxon>Bacilli</taxon>
        <taxon>Bacillales</taxon>
        <taxon>Bacillaceae</taxon>
        <taxon>Calidifontibacillus/Schinkia group</taxon>
        <taxon>Calidifontibacillus</taxon>
    </lineage>
</organism>
<dbReference type="GO" id="GO:0005829">
    <property type="term" value="C:cytosol"/>
    <property type="evidence" value="ECO:0007669"/>
    <property type="project" value="TreeGrafter"/>
</dbReference>
<dbReference type="InterPro" id="IPR006439">
    <property type="entry name" value="HAD-SF_hydro_IA"/>
</dbReference>
<dbReference type="SFLD" id="SFLDG01135">
    <property type="entry name" value="C1.5.6:_HAD__Beta-PGM__Phospha"/>
    <property type="match status" value="1"/>
</dbReference>
<keyword evidence="5" id="KW-1185">Reference proteome</keyword>
<dbReference type="NCBIfam" id="TIGR01549">
    <property type="entry name" value="HAD-SF-IA-v1"/>
    <property type="match status" value="1"/>
</dbReference>
<evidence type="ECO:0000313" key="4">
    <source>
        <dbReference type="EMBL" id="NSL51839.1"/>
    </source>
</evidence>
<dbReference type="NCBIfam" id="NF009804">
    <property type="entry name" value="PRK13288.1"/>
    <property type="match status" value="1"/>
</dbReference>
<dbReference type="Pfam" id="PF13419">
    <property type="entry name" value="HAD_2"/>
    <property type="match status" value="1"/>
</dbReference>
<dbReference type="Gene3D" id="3.40.50.1000">
    <property type="entry name" value="HAD superfamily/HAD-like"/>
    <property type="match status" value="1"/>
</dbReference>
<dbReference type="HAMAP" id="MF_01250">
    <property type="entry name" value="Pyrophosphat_PpaX"/>
    <property type="match status" value="1"/>
</dbReference>
<dbReference type="InterPro" id="IPR023733">
    <property type="entry name" value="Pyrophosphatase_Ppax"/>
</dbReference>
<evidence type="ECO:0000313" key="5">
    <source>
        <dbReference type="Proteomes" id="UP000625804"/>
    </source>
</evidence>
<sequence length="215" mass="24593">MKVDTLLFDLDGTLIDTNELIITSFQHTLDHYFPGQFTREDILQFIGPPLIDSFSKLDRDKAEEMMQFYRNFNHAKHDELVKEFPGVYDAIKTLHEKNYKLAIVTTKKRVTTEMGLKLTKLEPFFDAVVTLDEITHAKPHPEPLLKALDLVGSKPEQAIMVGDNRHDIEGGKNAGTLTAGVAWALKGREHLEQFKPDFMLESMFDLVEIVHKLNK</sequence>
<proteinExistence type="inferred from homology"/>
<comment type="catalytic activity">
    <reaction evidence="3">
        <text>diphosphate + H2O = 2 phosphate + H(+)</text>
        <dbReference type="Rhea" id="RHEA:24576"/>
        <dbReference type="ChEBI" id="CHEBI:15377"/>
        <dbReference type="ChEBI" id="CHEBI:15378"/>
        <dbReference type="ChEBI" id="CHEBI:33019"/>
        <dbReference type="ChEBI" id="CHEBI:43474"/>
        <dbReference type="EC" id="3.6.1.1"/>
    </reaction>
</comment>
<protein>
    <recommendedName>
        <fullName evidence="3">Pyrophosphatase PpaX</fullName>
        <ecNumber evidence="3">3.6.1.1</ecNumber>
    </recommendedName>
</protein>
<dbReference type="PANTHER" id="PTHR43434">
    <property type="entry name" value="PHOSPHOGLYCOLATE PHOSPHATASE"/>
    <property type="match status" value="1"/>
</dbReference>
<evidence type="ECO:0000256" key="3">
    <source>
        <dbReference type="HAMAP-Rule" id="MF_01250"/>
    </source>
</evidence>
<dbReference type="GO" id="GO:0008967">
    <property type="term" value="F:phosphoglycolate phosphatase activity"/>
    <property type="evidence" value="ECO:0007669"/>
    <property type="project" value="TreeGrafter"/>
</dbReference>
<dbReference type="FunFam" id="3.40.50.1000:FF:000022">
    <property type="entry name" value="Phosphoglycolate phosphatase"/>
    <property type="match status" value="1"/>
</dbReference>
<dbReference type="EMBL" id="JABTTE010000009">
    <property type="protein sequence ID" value="NSL51839.1"/>
    <property type="molecule type" value="Genomic_DNA"/>
</dbReference>
<dbReference type="PRINTS" id="PR00413">
    <property type="entry name" value="HADHALOGNASE"/>
</dbReference>
<dbReference type="GO" id="GO:0004427">
    <property type="term" value="F:inorganic diphosphate phosphatase activity"/>
    <property type="evidence" value="ECO:0007669"/>
    <property type="project" value="UniProtKB-UniRule"/>
</dbReference>